<gene>
    <name evidence="1" type="ORF">FDV58_13600</name>
</gene>
<accession>A0A4U6S0Q7</accession>
<reference evidence="1 2" key="1">
    <citation type="submission" date="2019-05" db="EMBL/GenBank/DDBJ databases">
        <title>Draft Genome of Bradyrhizobium elkanii strain SEMIA 938, Used in Commercial Inoculants for Lupinus spp. in Brazil.</title>
        <authorList>
            <person name="Hungria M."/>
            <person name="Delamuta J.R.M."/>
            <person name="Ribeiro R.A."/>
            <person name="Nogueira M.A."/>
        </authorList>
    </citation>
    <scope>NUCLEOTIDE SEQUENCE [LARGE SCALE GENOMIC DNA]</scope>
    <source>
        <strain evidence="1 2">Semia 938</strain>
    </source>
</reference>
<evidence type="ECO:0000313" key="1">
    <source>
        <dbReference type="EMBL" id="TKV81164.1"/>
    </source>
</evidence>
<protein>
    <submittedName>
        <fullName evidence="1">Uncharacterized protein</fullName>
    </submittedName>
</protein>
<dbReference type="AlphaFoldDB" id="A0A4U6S0Q7"/>
<dbReference type="Proteomes" id="UP000305095">
    <property type="component" value="Unassembled WGS sequence"/>
</dbReference>
<dbReference type="EMBL" id="SZZP01000007">
    <property type="protein sequence ID" value="TKV81164.1"/>
    <property type="molecule type" value="Genomic_DNA"/>
</dbReference>
<name>A0A4U6S0Q7_BRAEL</name>
<comment type="caution">
    <text evidence="1">The sequence shown here is derived from an EMBL/GenBank/DDBJ whole genome shotgun (WGS) entry which is preliminary data.</text>
</comment>
<proteinExistence type="predicted"/>
<evidence type="ECO:0000313" key="2">
    <source>
        <dbReference type="Proteomes" id="UP000305095"/>
    </source>
</evidence>
<sequence length="77" mass="8118">MPPHSGRLGEGGDHRTHRGAAHTLACLGQIGLSSPPRLHDVVSVIHFKVGIIKARFMALVAAHLQASSFVTNPTTTS</sequence>
<organism evidence="1 2">
    <name type="scientific">Bradyrhizobium elkanii</name>
    <dbReference type="NCBI Taxonomy" id="29448"/>
    <lineage>
        <taxon>Bacteria</taxon>
        <taxon>Pseudomonadati</taxon>
        <taxon>Pseudomonadota</taxon>
        <taxon>Alphaproteobacteria</taxon>
        <taxon>Hyphomicrobiales</taxon>
        <taxon>Nitrobacteraceae</taxon>
        <taxon>Bradyrhizobium</taxon>
    </lineage>
</organism>